<proteinExistence type="predicted"/>
<reference evidence="2" key="1">
    <citation type="journal article" date="2017" name="Genome Biol.">
        <title>Comparative genomics reveals high biological diversity and specific adaptations in the industrially and medically important fungal genus Aspergillus.</title>
        <authorList>
            <person name="de Vries R.P."/>
            <person name="Riley R."/>
            <person name="Wiebenga A."/>
            <person name="Aguilar-Osorio G."/>
            <person name="Amillis S."/>
            <person name="Uchima C.A."/>
            <person name="Anderluh G."/>
            <person name="Asadollahi M."/>
            <person name="Askin M."/>
            <person name="Barry K."/>
            <person name="Battaglia E."/>
            <person name="Bayram O."/>
            <person name="Benocci T."/>
            <person name="Braus-Stromeyer S.A."/>
            <person name="Caldana C."/>
            <person name="Canovas D."/>
            <person name="Cerqueira G.C."/>
            <person name="Chen F."/>
            <person name="Chen W."/>
            <person name="Choi C."/>
            <person name="Clum A."/>
            <person name="Dos Santos R.A."/>
            <person name="Damasio A.R."/>
            <person name="Diallinas G."/>
            <person name="Emri T."/>
            <person name="Fekete E."/>
            <person name="Flipphi M."/>
            <person name="Freyberg S."/>
            <person name="Gallo A."/>
            <person name="Gournas C."/>
            <person name="Habgood R."/>
            <person name="Hainaut M."/>
            <person name="Harispe M.L."/>
            <person name="Henrissat B."/>
            <person name="Hilden K.S."/>
            <person name="Hope R."/>
            <person name="Hossain A."/>
            <person name="Karabika E."/>
            <person name="Karaffa L."/>
            <person name="Karanyi Z."/>
            <person name="Krasevec N."/>
            <person name="Kuo A."/>
            <person name="Kusch H."/>
            <person name="LaButti K."/>
            <person name="Lagendijk E.L."/>
            <person name="Lapidus A."/>
            <person name="Levasseur A."/>
            <person name="Lindquist E."/>
            <person name="Lipzen A."/>
            <person name="Logrieco A.F."/>
            <person name="MacCabe A."/>
            <person name="Maekelae M.R."/>
            <person name="Malavazi I."/>
            <person name="Melin P."/>
            <person name="Meyer V."/>
            <person name="Mielnichuk N."/>
            <person name="Miskei M."/>
            <person name="Molnar A.P."/>
            <person name="Mule G."/>
            <person name="Ngan C.Y."/>
            <person name="Orejas M."/>
            <person name="Orosz E."/>
            <person name="Ouedraogo J.P."/>
            <person name="Overkamp K.M."/>
            <person name="Park H.-S."/>
            <person name="Perrone G."/>
            <person name="Piumi F."/>
            <person name="Punt P.J."/>
            <person name="Ram A.F."/>
            <person name="Ramon A."/>
            <person name="Rauscher S."/>
            <person name="Record E."/>
            <person name="Riano-Pachon D.M."/>
            <person name="Robert V."/>
            <person name="Roehrig J."/>
            <person name="Ruller R."/>
            <person name="Salamov A."/>
            <person name="Salih N.S."/>
            <person name="Samson R.A."/>
            <person name="Sandor E."/>
            <person name="Sanguinetti M."/>
            <person name="Schuetze T."/>
            <person name="Sepcic K."/>
            <person name="Shelest E."/>
            <person name="Sherlock G."/>
            <person name="Sophianopoulou V."/>
            <person name="Squina F.M."/>
            <person name="Sun H."/>
            <person name="Susca A."/>
            <person name="Todd R.B."/>
            <person name="Tsang A."/>
            <person name="Unkles S.E."/>
            <person name="van de Wiele N."/>
            <person name="van Rossen-Uffink D."/>
            <person name="Oliveira J.V."/>
            <person name="Vesth T.C."/>
            <person name="Visser J."/>
            <person name="Yu J.-H."/>
            <person name="Zhou M."/>
            <person name="Andersen M.R."/>
            <person name="Archer D.B."/>
            <person name="Baker S.E."/>
            <person name="Benoit I."/>
            <person name="Brakhage A.A."/>
            <person name="Braus G.H."/>
            <person name="Fischer R."/>
            <person name="Frisvad J.C."/>
            <person name="Goldman G.H."/>
            <person name="Houbraken J."/>
            <person name="Oakley B."/>
            <person name="Pocsi I."/>
            <person name="Scazzocchio C."/>
            <person name="Seiboth B."/>
            <person name="vanKuyk P.A."/>
            <person name="Wortman J."/>
            <person name="Dyer P.S."/>
            <person name="Grigoriev I.V."/>
        </authorList>
    </citation>
    <scope>NUCLEOTIDE SEQUENCE [LARGE SCALE GENOMIC DNA]</scope>
    <source>
        <strain evidence="2">ATCC 16872 / CBS 172.66 / WB 5094</strain>
    </source>
</reference>
<accession>A0A1L9WQT3</accession>
<dbReference type="AlphaFoldDB" id="A0A1L9WQT3"/>
<evidence type="ECO:0000313" key="2">
    <source>
        <dbReference type="Proteomes" id="UP000184546"/>
    </source>
</evidence>
<organism evidence="1 2">
    <name type="scientific">Aspergillus aculeatus (strain ATCC 16872 / CBS 172.66 / WB 5094)</name>
    <dbReference type="NCBI Taxonomy" id="690307"/>
    <lineage>
        <taxon>Eukaryota</taxon>
        <taxon>Fungi</taxon>
        <taxon>Dikarya</taxon>
        <taxon>Ascomycota</taxon>
        <taxon>Pezizomycotina</taxon>
        <taxon>Eurotiomycetes</taxon>
        <taxon>Eurotiomycetidae</taxon>
        <taxon>Eurotiales</taxon>
        <taxon>Aspergillaceae</taxon>
        <taxon>Aspergillus</taxon>
        <taxon>Aspergillus subgen. Circumdati</taxon>
    </lineage>
</organism>
<evidence type="ECO:0008006" key="3">
    <source>
        <dbReference type="Google" id="ProtNLM"/>
    </source>
</evidence>
<dbReference type="Proteomes" id="UP000184546">
    <property type="component" value="Unassembled WGS sequence"/>
</dbReference>
<dbReference type="OrthoDB" id="4468602at2759"/>
<dbReference type="GeneID" id="30975324"/>
<keyword evidence="2" id="KW-1185">Reference proteome</keyword>
<dbReference type="EMBL" id="KV878980">
    <property type="protein sequence ID" value="OJJ98397.1"/>
    <property type="molecule type" value="Genomic_DNA"/>
</dbReference>
<dbReference type="OMA" id="AIFKVEW"/>
<dbReference type="VEuPathDB" id="FungiDB:ASPACDRAFT_44900"/>
<dbReference type="RefSeq" id="XP_020054737.1">
    <property type="nucleotide sequence ID" value="XM_020201510.1"/>
</dbReference>
<protein>
    <recommendedName>
        <fullName evidence="3">SnoaL-like domain-containing protein</fullName>
    </recommendedName>
</protein>
<gene>
    <name evidence="1" type="ORF">ASPACDRAFT_44900</name>
</gene>
<name>A0A1L9WQT3_ASPA1</name>
<sequence length="216" mass="24658">MIPLPSKTTPPTTKSEQVIIPLLYYVQRIQRLMYEIPSDEDALEFLEDNFSPETTFEWNYEKLHFEDFKNFVQNWRTRYTFLEFKFFDPVATPDPSDPEGRGGTLGFGMRGRVIGKDDGKIYEGKVHGIFKVEWVPGENGGEDRRVITRSTQVLQGPHGMSSQAHACEIRLFHGGLAGSCPEQLPDDKLAELLRTVLEALKVDFRDTFDISPELAI</sequence>
<evidence type="ECO:0000313" key="1">
    <source>
        <dbReference type="EMBL" id="OJJ98397.1"/>
    </source>
</evidence>